<name>A0AAW3TXS6_9SPHN</name>
<feature type="compositionally biased region" description="Basic and acidic residues" evidence="10">
    <location>
        <begin position="16"/>
        <end position="30"/>
    </location>
</feature>
<dbReference type="InterPro" id="IPR037682">
    <property type="entry name" value="TonB_C"/>
</dbReference>
<dbReference type="GO" id="GO:0055085">
    <property type="term" value="P:transmembrane transport"/>
    <property type="evidence" value="ECO:0007669"/>
    <property type="project" value="InterPro"/>
</dbReference>
<dbReference type="Gene3D" id="3.30.1150.10">
    <property type="match status" value="1"/>
</dbReference>
<dbReference type="InterPro" id="IPR006260">
    <property type="entry name" value="TonB/TolA_C"/>
</dbReference>
<dbReference type="PANTHER" id="PTHR33446">
    <property type="entry name" value="PROTEIN TONB-RELATED"/>
    <property type="match status" value="1"/>
</dbReference>
<protein>
    <submittedName>
        <fullName evidence="13">TonB family protein</fullName>
    </submittedName>
</protein>
<evidence type="ECO:0000256" key="4">
    <source>
        <dbReference type="ARBA" id="ARBA00022475"/>
    </source>
</evidence>
<evidence type="ECO:0000256" key="2">
    <source>
        <dbReference type="ARBA" id="ARBA00006555"/>
    </source>
</evidence>
<dbReference type="PANTHER" id="PTHR33446:SF2">
    <property type="entry name" value="PROTEIN TONB"/>
    <property type="match status" value="1"/>
</dbReference>
<keyword evidence="4" id="KW-1003">Cell membrane</keyword>
<evidence type="ECO:0000256" key="5">
    <source>
        <dbReference type="ARBA" id="ARBA00022519"/>
    </source>
</evidence>
<keyword evidence="14" id="KW-1185">Reference proteome</keyword>
<dbReference type="RefSeq" id="WP_147037218.1">
    <property type="nucleotide sequence ID" value="NZ_JACIDB010000006.1"/>
</dbReference>
<dbReference type="GO" id="GO:0031992">
    <property type="term" value="F:energy transducer activity"/>
    <property type="evidence" value="ECO:0007669"/>
    <property type="project" value="TreeGrafter"/>
</dbReference>
<dbReference type="NCBIfam" id="TIGR01352">
    <property type="entry name" value="tonB_Cterm"/>
    <property type="match status" value="1"/>
</dbReference>
<keyword evidence="7" id="KW-0653">Protein transport</keyword>
<evidence type="ECO:0000256" key="1">
    <source>
        <dbReference type="ARBA" id="ARBA00004383"/>
    </source>
</evidence>
<dbReference type="Pfam" id="PF03544">
    <property type="entry name" value="TonB_C"/>
    <property type="match status" value="1"/>
</dbReference>
<dbReference type="EMBL" id="JACIDB010000006">
    <property type="protein sequence ID" value="MBB3876544.1"/>
    <property type="molecule type" value="Genomic_DNA"/>
</dbReference>
<evidence type="ECO:0000256" key="8">
    <source>
        <dbReference type="ARBA" id="ARBA00022989"/>
    </source>
</evidence>
<evidence type="ECO:0000256" key="7">
    <source>
        <dbReference type="ARBA" id="ARBA00022927"/>
    </source>
</evidence>
<evidence type="ECO:0000313" key="13">
    <source>
        <dbReference type="EMBL" id="MBB3876544.1"/>
    </source>
</evidence>
<evidence type="ECO:0000256" key="10">
    <source>
        <dbReference type="SAM" id="MobiDB-lite"/>
    </source>
</evidence>
<dbReference type="SUPFAM" id="SSF74653">
    <property type="entry name" value="TolA/TonB C-terminal domain"/>
    <property type="match status" value="1"/>
</dbReference>
<dbReference type="GO" id="GO:0098797">
    <property type="term" value="C:plasma membrane protein complex"/>
    <property type="evidence" value="ECO:0007669"/>
    <property type="project" value="TreeGrafter"/>
</dbReference>
<keyword evidence="3" id="KW-0813">Transport</keyword>
<evidence type="ECO:0000259" key="12">
    <source>
        <dbReference type="PROSITE" id="PS52015"/>
    </source>
</evidence>
<organism evidence="13 14">
    <name type="scientific">Sphingomonas aquatilis</name>
    <dbReference type="NCBI Taxonomy" id="93063"/>
    <lineage>
        <taxon>Bacteria</taxon>
        <taxon>Pseudomonadati</taxon>
        <taxon>Pseudomonadota</taxon>
        <taxon>Alphaproteobacteria</taxon>
        <taxon>Sphingomonadales</taxon>
        <taxon>Sphingomonadaceae</taxon>
        <taxon>Sphingomonas</taxon>
    </lineage>
</organism>
<dbReference type="AlphaFoldDB" id="A0AAW3TXS6"/>
<evidence type="ECO:0000256" key="9">
    <source>
        <dbReference type="ARBA" id="ARBA00023136"/>
    </source>
</evidence>
<proteinExistence type="inferred from homology"/>
<feature type="region of interest" description="Disordered" evidence="10">
    <location>
        <begin position="1"/>
        <end position="30"/>
    </location>
</feature>
<comment type="similarity">
    <text evidence="2">Belongs to the TonB family.</text>
</comment>
<evidence type="ECO:0000256" key="6">
    <source>
        <dbReference type="ARBA" id="ARBA00022692"/>
    </source>
</evidence>
<keyword evidence="8 11" id="KW-1133">Transmembrane helix</keyword>
<dbReference type="InterPro" id="IPR051045">
    <property type="entry name" value="TonB-dependent_transducer"/>
</dbReference>
<evidence type="ECO:0000256" key="3">
    <source>
        <dbReference type="ARBA" id="ARBA00022448"/>
    </source>
</evidence>
<dbReference type="Proteomes" id="UP000528945">
    <property type="component" value="Unassembled WGS sequence"/>
</dbReference>
<reference evidence="13 14" key="1">
    <citation type="submission" date="2020-08" db="EMBL/GenBank/DDBJ databases">
        <title>Genomic Encyclopedia of Type Strains, Phase IV (KMG-IV): sequencing the most valuable type-strain genomes for metagenomic binning, comparative biology and taxonomic classification.</title>
        <authorList>
            <person name="Goeker M."/>
        </authorList>
    </citation>
    <scope>NUCLEOTIDE SEQUENCE [LARGE SCALE GENOMIC DNA]</scope>
    <source>
        <strain evidence="13 14">DSM 15581</strain>
    </source>
</reference>
<evidence type="ECO:0000313" key="14">
    <source>
        <dbReference type="Proteomes" id="UP000528945"/>
    </source>
</evidence>
<keyword evidence="5" id="KW-0997">Cell inner membrane</keyword>
<evidence type="ECO:0000256" key="11">
    <source>
        <dbReference type="SAM" id="Phobius"/>
    </source>
</evidence>
<comment type="subcellular location">
    <subcellularLocation>
        <location evidence="1">Cell inner membrane</location>
        <topology evidence="1">Single-pass membrane protein</topology>
        <orientation evidence="1">Periplasmic side</orientation>
    </subcellularLocation>
</comment>
<dbReference type="GO" id="GO:0015031">
    <property type="term" value="P:protein transport"/>
    <property type="evidence" value="ECO:0007669"/>
    <property type="project" value="UniProtKB-KW"/>
</dbReference>
<feature type="domain" description="TonB C-terminal" evidence="12">
    <location>
        <begin position="84"/>
        <end position="179"/>
    </location>
</feature>
<feature type="transmembrane region" description="Helical" evidence="11">
    <location>
        <begin position="36"/>
        <end position="55"/>
    </location>
</feature>
<keyword evidence="6 11" id="KW-0812">Transmembrane</keyword>
<dbReference type="PROSITE" id="PS52015">
    <property type="entry name" value="TONB_CTD"/>
    <property type="match status" value="1"/>
</dbReference>
<accession>A0AAW3TXS6</accession>
<comment type="caution">
    <text evidence="13">The sequence shown here is derived from an EMBL/GenBank/DDBJ whole genome shotgun (WGS) entry which is preliminary data.</text>
</comment>
<gene>
    <name evidence="13" type="ORF">GGR47_002799</name>
</gene>
<keyword evidence="9 11" id="KW-0472">Membrane</keyword>
<sequence>MSDEDAQPTRVTVLKGDVRPPPREGGSKLTGERRDLMIGVLVLVVLVLLALMVVGGELVRRAFDQASPPRVWTGPSTVHDGTASRGSMNPADWITNDDYPPEALRHNEQGTVTIRWSITSAGRVRDCEVLESSGHASLDAAACRAITRNGRYPQIAADAPVRQSTRRVVWKIPEDGPAAGEAARPIDIATARNQDSSIEIAITVGYDGRVESCRVVGAPPPSGGDPCAATPRGTWMGPGFVRDGKPVKAVLHRRWSSTTTFE</sequence>